<feature type="binding site" evidence="4">
    <location>
        <begin position="77"/>
        <end position="78"/>
    </location>
    <ligand>
        <name>FAD</name>
        <dbReference type="ChEBI" id="CHEBI:57692"/>
    </ligand>
</feature>
<comment type="cofactor">
    <cofactor evidence="1">
        <name>FAD</name>
        <dbReference type="ChEBI" id="CHEBI:57692"/>
    </cofactor>
</comment>
<feature type="binding site" evidence="4">
    <location>
        <position position="278"/>
    </location>
    <ligand>
        <name>FAD</name>
        <dbReference type="ChEBI" id="CHEBI:57692"/>
    </ligand>
</feature>
<dbReference type="InterPro" id="IPR036188">
    <property type="entry name" value="FAD/NAD-bd_sf"/>
</dbReference>
<dbReference type="InterPro" id="IPR050703">
    <property type="entry name" value="Flavin_MAO"/>
</dbReference>
<feature type="chain" id="PRO_5031416461" evidence="5">
    <location>
        <begin position="27"/>
        <end position="491"/>
    </location>
</feature>
<dbReference type="Pfam" id="PF01593">
    <property type="entry name" value="Amino_oxidase"/>
    <property type="match status" value="1"/>
</dbReference>
<proteinExistence type="inferred from homology"/>
<keyword evidence="3 7" id="KW-0560">Oxidoreductase</keyword>
<feature type="domain" description="Amine oxidase" evidence="6">
    <location>
        <begin position="57"/>
        <end position="489"/>
    </location>
</feature>
<comment type="caution">
    <text evidence="7">The sequence shown here is derived from an EMBL/GenBank/DDBJ whole genome shotgun (WGS) entry which is preliminary data.</text>
</comment>
<evidence type="ECO:0000259" key="6">
    <source>
        <dbReference type="Pfam" id="PF01593"/>
    </source>
</evidence>
<dbReference type="SUPFAM" id="SSF51905">
    <property type="entry name" value="FAD/NAD(P)-binding domain"/>
    <property type="match status" value="1"/>
</dbReference>
<dbReference type="PANTHER" id="PTHR43563:SF1">
    <property type="entry name" value="AMINE OXIDASE [FLAVIN-CONTAINING] B"/>
    <property type="match status" value="1"/>
</dbReference>
<evidence type="ECO:0000256" key="3">
    <source>
        <dbReference type="ARBA" id="ARBA00023002"/>
    </source>
</evidence>
<dbReference type="InterPro" id="IPR001613">
    <property type="entry name" value="Flavin_amine_oxidase"/>
</dbReference>
<dbReference type="PANTHER" id="PTHR43563">
    <property type="entry name" value="AMINE OXIDASE"/>
    <property type="match status" value="1"/>
</dbReference>
<dbReference type="EMBL" id="JACHOA010000006">
    <property type="protein sequence ID" value="MBB4614808.1"/>
    <property type="molecule type" value="Genomic_DNA"/>
</dbReference>
<dbReference type="GO" id="GO:0097621">
    <property type="term" value="F:monoamine oxidase activity"/>
    <property type="evidence" value="ECO:0007669"/>
    <property type="project" value="UniProtKB-EC"/>
</dbReference>
<evidence type="ECO:0000256" key="5">
    <source>
        <dbReference type="SAM" id="SignalP"/>
    </source>
</evidence>
<gene>
    <name evidence="7" type="ORF">GGR37_003098</name>
</gene>
<evidence type="ECO:0000313" key="8">
    <source>
        <dbReference type="Proteomes" id="UP000538566"/>
    </source>
</evidence>
<dbReference type="AlphaFoldDB" id="A0A7W7EUV6"/>
<dbReference type="SUPFAM" id="SSF54373">
    <property type="entry name" value="FAD-linked reductases, C-terminal domain"/>
    <property type="match status" value="1"/>
</dbReference>
<keyword evidence="5" id="KW-0732">Signal</keyword>
<reference evidence="7 8" key="1">
    <citation type="submission" date="2020-08" db="EMBL/GenBank/DDBJ databases">
        <title>Genomic Encyclopedia of Type Strains, Phase IV (KMG-IV): sequencing the most valuable type-strain genomes for metagenomic binning, comparative biology and taxonomic classification.</title>
        <authorList>
            <person name="Goeker M."/>
        </authorList>
    </citation>
    <scope>NUCLEOTIDE SEQUENCE [LARGE SCALE GENOMIC DNA]</scope>
    <source>
        <strain evidence="7 8">DSM 17507</strain>
    </source>
</reference>
<evidence type="ECO:0000256" key="1">
    <source>
        <dbReference type="ARBA" id="ARBA00001974"/>
    </source>
</evidence>
<feature type="binding site" evidence="4">
    <location>
        <position position="465"/>
    </location>
    <ligand>
        <name>FAD</name>
        <dbReference type="ChEBI" id="CHEBI:57692"/>
    </ligand>
</feature>
<organism evidence="7 8">
    <name type="scientific">Novosphingobium taihuense</name>
    <dbReference type="NCBI Taxonomy" id="260085"/>
    <lineage>
        <taxon>Bacteria</taxon>
        <taxon>Pseudomonadati</taxon>
        <taxon>Pseudomonadota</taxon>
        <taxon>Alphaproteobacteria</taxon>
        <taxon>Sphingomonadales</taxon>
        <taxon>Sphingomonadaceae</taxon>
        <taxon>Novosphingobium</taxon>
    </lineage>
</organism>
<dbReference type="RefSeq" id="WP_144906259.1">
    <property type="nucleotide sequence ID" value="NZ_JACHOA010000006.1"/>
</dbReference>
<dbReference type="Gene3D" id="3.50.50.60">
    <property type="entry name" value="FAD/NAD(P)-binding domain"/>
    <property type="match status" value="1"/>
</dbReference>
<evidence type="ECO:0000256" key="2">
    <source>
        <dbReference type="ARBA" id="ARBA00005995"/>
    </source>
</evidence>
<dbReference type="OrthoDB" id="337830at2"/>
<sequence>MTMDRRTFSLGGFGLAALAASQPVLAARKAKPKAKAAPAVAPRKPGQSDVIVLGAGVSGLQAAWMLEQEGKTVTVLEARERVGGRIWTLLDQPGYPEMGFNSMAEGYGRGLDAAQRAGVEMVEVGARYRFGAPPLLWINGKPLTRAEWAAFPGNPLPDKLKMLMPGEVVGKLVADNNRLADWSSWHDPANAALDISLHEFLKAQGLSDAAIHLCWDISPYYGINSWDVSTLMMEYNDGFIKGQMAAGTGSLSVKGGNIHLATGMANLLKGDVLLGREVVAITHEGGTATVHCADGATFTAPHVICSLPFSALRNVKVLPALEGLQAQAVGQLGYQPISMAFVTASAPFWDEDKLAPGMWTDGPLGNVMPQRYGATPEEITGFVVQARGNLALYWDRMGPEAAKAMIVRQIETLRPAAKGKIAAHSYFSWAGERFNGGDVSFFGPGQVKWLDEMIKPAGRVHFCGEHTAQGARGLEGALESAERVALEVLTA</sequence>
<accession>A0A7W7EUV6</accession>
<keyword evidence="8" id="KW-1185">Reference proteome</keyword>
<dbReference type="PRINTS" id="PR00757">
    <property type="entry name" value="AMINEOXDASEF"/>
</dbReference>
<dbReference type="Proteomes" id="UP000538566">
    <property type="component" value="Unassembled WGS sequence"/>
</dbReference>
<evidence type="ECO:0000256" key="4">
    <source>
        <dbReference type="PIRSR" id="PIRSR601613-1"/>
    </source>
</evidence>
<feature type="signal peptide" evidence="5">
    <location>
        <begin position="1"/>
        <end position="26"/>
    </location>
</feature>
<comment type="similarity">
    <text evidence="2">Belongs to the flavin monoamine oxidase family.</text>
</comment>
<name>A0A7W7EUV6_9SPHN</name>
<evidence type="ECO:0000313" key="7">
    <source>
        <dbReference type="EMBL" id="MBB4614808.1"/>
    </source>
</evidence>
<feature type="binding site" evidence="4">
    <location>
        <position position="58"/>
    </location>
    <ligand>
        <name>FAD</name>
        <dbReference type="ChEBI" id="CHEBI:57692"/>
    </ligand>
</feature>
<protein>
    <submittedName>
        <fullName evidence="7">Monoamine oxidase</fullName>
        <ecNumber evidence="7">1.4.3.4</ecNumber>
    </submittedName>
</protein>
<dbReference type="InterPro" id="IPR002937">
    <property type="entry name" value="Amino_oxidase"/>
</dbReference>
<dbReference type="EC" id="1.4.3.4" evidence="7"/>